<dbReference type="PIRSF" id="PIRSF000513">
    <property type="entry name" value="Thz_kinase"/>
    <property type="match status" value="1"/>
</dbReference>
<dbReference type="EC" id="2.7.1.50" evidence="11"/>
<dbReference type="KEGG" id="eac:EAL2_c21120"/>
<protein>
    <recommendedName>
        <fullName evidence="11">Hydroxyethylthiazole kinase</fullName>
        <ecNumber evidence="11">2.7.1.50</ecNumber>
    </recommendedName>
    <alternativeName>
        <fullName evidence="11">4-methyl-5-beta-hydroxyethylthiazole kinase</fullName>
        <shortName evidence="11">TH kinase</shortName>
        <shortName evidence="11">Thz kinase</shortName>
    </alternativeName>
</protein>
<dbReference type="GO" id="GO:0000287">
    <property type="term" value="F:magnesium ion binding"/>
    <property type="evidence" value="ECO:0007669"/>
    <property type="project" value="UniProtKB-UniRule"/>
</dbReference>
<dbReference type="InterPro" id="IPR029056">
    <property type="entry name" value="Ribokinase-like"/>
</dbReference>
<feature type="binding site" evidence="11">
    <location>
        <position position="56"/>
    </location>
    <ligand>
        <name>substrate</name>
    </ligand>
</feature>
<dbReference type="AlphaFoldDB" id="W8THS4"/>
<dbReference type="GO" id="GO:0005524">
    <property type="term" value="F:ATP binding"/>
    <property type="evidence" value="ECO:0007669"/>
    <property type="project" value="UniProtKB-UniRule"/>
</dbReference>
<sequence length="281" mass="29208">MSNSLKNQCSEYLLEQISAALSALHEKKPLVHHITNDVTVNDCANITLAIGGSPVMAPSIDESAEMAACADALVLNIGTLDKRSIESMIHAAKAANELSIPVVLDPVGVGATALRTESARKLIENARFAVVRGNASEIMLLAGECAGIKGVDSSESGMEALGSAIKLSKSLSCTVAVTGAVDIIVSGEKAVFIKNGTPMLSRVTGTGCMCTSLIGAFCGSIRDPFIGAAAGIMSMGISGEVAKSMLKEEEGTGTFRIRLFDSVSNLTPQRLREMGDISCEK</sequence>
<dbReference type="Pfam" id="PF02110">
    <property type="entry name" value="HK"/>
    <property type="match status" value="1"/>
</dbReference>
<evidence type="ECO:0000256" key="9">
    <source>
        <dbReference type="ARBA" id="ARBA00022842"/>
    </source>
</evidence>
<evidence type="ECO:0000256" key="5">
    <source>
        <dbReference type="ARBA" id="ARBA00022723"/>
    </source>
</evidence>
<keyword evidence="4 11" id="KW-0808">Transferase</keyword>
<dbReference type="RefSeq" id="WP_025436318.1">
    <property type="nucleotide sequence ID" value="NZ_CP007452.1"/>
</dbReference>
<dbReference type="GO" id="GO:0009229">
    <property type="term" value="P:thiamine diphosphate biosynthetic process"/>
    <property type="evidence" value="ECO:0007669"/>
    <property type="project" value="UniProtKB-UniRule"/>
</dbReference>
<dbReference type="STRING" id="1286171.EAL2_c21120"/>
<comment type="function">
    <text evidence="11">Catalyzes the phosphorylation of the hydroxyl group of 4-methyl-5-beta-hydroxyethylthiazole (THZ).</text>
</comment>
<evidence type="ECO:0000256" key="1">
    <source>
        <dbReference type="ARBA" id="ARBA00001771"/>
    </source>
</evidence>
<comment type="catalytic activity">
    <reaction evidence="1 11">
        <text>5-(2-hydroxyethyl)-4-methylthiazole + ATP = 4-methyl-5-(2-phosphooxyethyl)-thiazole + ADP + H(+)</text>
        <dbReference type="Rhea" id="RHEA:24212"/>
        <dbReference type="ChEBI" id="CHEBI:15378"/>
        <dbReference type="ChEBI" id="CHEBI:17957"/>
        <dbReference type="ChEBI" id="CHEBI:30616"/>
        <dbReference type="ChEBI" id="CHEBI:58296"/>
        <dbReference type="ChEBI" id="CHEBI:456216"/>
        <dbReference type="EC" id="2.7.1.50"/>
    </reaction>
</comment>
<keyword evidence="13" id="KW-1185">Reference proteome</keyword>
<comment type="cofactor">
    <cofactor evidence="2 11">
        <name>Mg(2+)</name>
        <dbReference type="ChEBI" id="CHEBI:18420"/>
    </cofactor>
</comment>
<dbReference type="HOGENOM" id="CLU_019943_0_0_9"/>
<evidence type="ECO:0000256" key="8">
    <source>
        <dbReference type="ARBA" id="ARBA00022840"/>
    </source>
</evidence>
<keyword evidence="7 11" id="KW-0418">Kinase</keyword>
<dbReference type="eggNOG" id="COG2145">
    <property type="taxonomic scope" value="Bacteria"/>
</dbReference>
<dbReference type="SUPFAM" id="SSF53613">
    <property type="entry name" value="Ribokinase-like"/>
    <property type="match status" value="1"/>
</dbReference>
<evidence type="ECO:0000256" key="6">
    <source>
        <dbReference type="ARBA" id="ARBA00022741"/>
    </source>
</evidence>
<comment type="similarity">
    <text evidence="11">Belongs to the Thz kinase family.</text>
</comment>
<proteinExistence type="inferred from homology"/>
<dbReference type="InterPro" id="IPR000417">
    <property type="entry name" value="Hyethyz_kinase"/>
</dbReference>
<dbReference type="PATRIC" id="fig|1286171.3.peg.2060"/>
<feature type="binding site" evidence="11">
    <location>
        <position position="178"/>
    </location>
    <ligand>
        <name>ATP</name>
        <dbReference type="ChEBI" id="CHEBI:30616"/>
    </ligand>
</feature>
<dbReference type="Proteomes" id="UP000019591">
    <property type="component" value="Chromosome"/>
</dbReference>
<reference evidence="12 13" key="1">
    <citation type="journal article" date="2014" name="Genome Announc.">
        <title>Complete Genome Sequence of Amino Acid-Utilizing Eubacterium acidaminophilum al-2 (DSM 3953).</title>
        <authorList>
            <person name="Poehlein A."/>
            <person name="Andreesen J.R."/>
            <person name="Daniel R."/>
        </authorList>
    </citation>
    <scope>NUCLEOTIDE SEQUENCE [LARGE SCALE GENOMIC DNA]</scope>
    <source>
        <strain evidence="12 13">DSM 3953</strain>
    </source>
</reference>
<feature type="binding site" evidence="11">
    <location>
        <position position="205"/>
    </location>
    <ligand>
        <name>substrate</name>
    </ligand>
</feature>
<evidence type="ECO:0000256" key="7">
    <source>
        <dbReference type="ARBA" id="ARBA00022777"/>
    </source>
</evidence>
<comment type="pathway">
    <text evidence="3 11">Cofactor biosynthesis; thiamine diphosphate biosynthesis; 4-methyl-5-(2-phosphoethyl)-thiazole from 5-(2-hydroxyethyl)-4-methylthiazole: step 1/1.</text>
</comment>
<dbReference type="OrthoDB" id="9778146at2"/>
<feature type="binding site" evidence="11">
    <location>
        <position position="132"/>
    </location>
    <ligand>
        <name>ATP</name>
        <dbReference type="ChEBI" id="CHEBI:30616"/>
    </ligand>
</feature>
<dbReference type="NCBIfam" id="NF006830">
    <property type="entry name" value="PRK09355.1"/>
    <property type="match status" value="1"/>
</dbReference>
<evidence type="ECO:0000313" key="13">
    <source>
        <dbReference type="Proteomes" id="UP000019591"/>
    </source>
</evidence>
<evidence type="ECO:0000256" key="4">
    <source>
        <dbReference type="ARBA" id="ARBA00022679"/>
    </source>
</evidence>
<dbReference type="UniPathway" id="UPA00060">
    <property type="reaction ID" value="UER00139"/>
</dbReference>
<keyword evidence="6 11" id="KW-0547">Nucleotide-binding</keyword>
<dbReference type="PRINTS" id="PR01099">
    <property type="entry name" value="HYETHTZKNASE"/>
</dbReference>
<name>W8THS4_PEPAC</name>
<organism evidence="12 13">
    <name type="scientific">Peptoclostridium acidaminophilum DSM 3953</name>
    <dbReference type="NCBI Taxonomy" id="1286171"/>
    <lineage>
        <taxon>Bacteria</taxon>
        <taxon>Bacillati</taxon>
        <taxon>Bacillota</taxon>
        <taxon>Clostridia</taxon>
        <taxon>Peptostreptococcales</taxon>
        <taxon>Peptoclostridiaceae</taxon>
        <taxon>Peptoclostridium</taxon>
    </lineage>
</organism>
<dbReference type="CDD" id="cd01170">
    <property type="entry name" value="THZ_kinase"/>
    <property type="match status" value="1"/>
</dbReference>
<evidence type="ECO:0000256" key="10">
    <source>
        <dbReference type="ARBA" id="ARBA00022977"/>
    </source>
</evidence>
<keyword evidence="8 11" id="KW-0067">ATP-binding</keyword>
<evidence type="ECO:0000256" key="2">
    <source>
        <dbReference type="ARBA" id="ARBA00001946"/>
    </source>
</evidence>
<keyword evidence="5 11" id="KW-0479">Metal-binding</keyword>
<dbReference type="Gene3D" id="3.40.1190.20">
    <property type="match status" value="1"/>
</dbReference>
<evidence type="ECO:0000256" key="11">
    <source>
        <dbReference type="HAMAP-Rule" id="MF_00228"/>
    </source>
</evidence>
<dbReference type="EMBL" id="CP007452">
    <property type="protein sequence ID" value="AHM57393.1"/>
    <property type="molecule type" value="Genomic_DNA"/>
</dbReference>
<dbReference type="NCBIfam" id="TIGR00694">
    <property type="entry name" value="thiM"/>
    <property type="match status" value="1"/>
</dbReference>
<keyword evidence="9 11" id="KW-0460">Magnesium</keyword>
<dbReference type="HAMAP" id="MF_00228">
    <property type="entry name" value="Thz_kinase"/>
    <property type="match status" value="1"/>
</dbReference>
<accession>W8THS4</accession>
<keyword evidence="10 11" id="KW-0784">Thiamine biosynthesis</keyword>
<dbReference type="GO" id="GO:0009228">
    <property type="term" value="P:thiamine biosynthetic process"/>
    <property type="evidence" value="ECO:0007669"/>
    <property type="project" value="UniProtKB-KW"/>
</dbReference>
<evidence type="ECO:0000313" key="12">
    <source>
        <dbReference type="EMBL" id="AHM57393.1"/>
    </source>
</evidence>
<gene>
    <name evidence="11 12" type="primary">thiM</name>
    <name evidence="12" type="ORF">EAL2_c21120</name>
</gene>
<dbReference type="GO" id="GO:0004417">
    <property type="term" value="F:hydroxyethylthiazole kinase activity"/>
    <property type="evidence" value="ECO:0007669"/>
    <property type="project" value="UniProtKB-UniRule"/>
</dbReference>
<evidence type="ECO:0000256" key="3">
    <source>
        <dbReference type="ARBA" id="ARBA00004868"/>
    </source>
</evidence>